<dbReference type="NCBIfam" id="TIGR02794">
    <property type="entry name" value="tolA_full"/>
    <property type="match status" value="1"/>
</dbReference>
<feature type="compositionally biased region" description="Pro residues" evidence="1">
    <location>
        <begin position="57"/>
        <end position="79"/>
    </location>
</feature>
<dbReference type="RefSeq" id="WP_337334158.1">
    <property type="nucleotide sequence ID" value="NZ_JBBDHC010000002.1"/>
</dbReference>
<feature type="region of interest" description="Disordered" evidence="1">
    <location>
        <begin position="142"/>
        <end position="161"/>
    </location>
</feature>
<dbReference type="GO" id="GO:0019534">
    <property type="term" value="F:toxin transmembrane transporter activity"/>
    <property type="evidence" value="ECO:0007669"/>
    <property type="project" value="InterPro"/>
</dbReference>
<keyword evidence="2" id="KW-1133">Transmembrane helix</keyword>
<dbReference type="EMBL" id="JBBDHC010000002">
    <property type="protein sequence ID" value="MEJ1248442.1"/>
    <property type="molecule type" value="Genomic_DNA"/>
</dbReference>
<dbReference type="Gene3D" id="3.30.1150.10">
    <property type="match status" value="1"/>
</dbReference>
<feature type="region of interest" description="Disordered" evidence="1">
    <location>
        <begin position="54"/>
        <end position="103"/>
    </location>
</feature>
<name>A0AAW9QU07_9GAMM</name>
<dbReference type="GO" id="GO:0016020">
    <property type="term" value="C:membrane"/>
    <property type="evidence" value="ECO:0007669"/>
    <property type="project" value="InterPro"/>
</dbReference>
<accession>A0AAW9QU07</accession>
<evidence type="ECO:0000256" key="1">
    <source>
        <dbReference type="SAM" id="MobiDB-lite"/>
    </source>
</evidence>
<dbReference type="GO" id="GO:0043213">
    <property type="term" value="P:bacteriocin transport"/>
    <property type="evidence" value="ECO:0007669"/>
    <property type="project" value="InterPro"/>
</dbReference>
<feature type="compositionally biased region" description="Basic and acidic residues" evidence="1">
    <location>
        <begin position="168"/>
        <end position="184"/>
    </location>
</feature>
<feature type="transmembrane region" description="Helical" evidence="2">
    <location>
        <begin position="7"/>
        <end position="31"/>
    </location>
</feature>
<protein>
    <submittedName>
        <fullName evidence="3">Cell envelope integrity protein TolA</fullName>
    </submittedName>
</protein>
<dbReference type="Proteomes" id="UP001364472">
    <property type="component" value="Unassembled WGS sequence"/>
</dbReference>
<organism evidence="3 4">
    <name type="scientific">Denitratimonas tolerans</name>
    <dbReference type="NCBI Taxonomy" id="1338420"/>
    <lineage>
        <taxon>Bacteria</taxon>
        <taxon>Pseudomonadati</taxon>
        <taxon>Pseudomonadota</taxon>
        <taxon>Gammaproteobacteria</taxon>
        <taxon>Lysobacterales</taxon>
        <taxon>Lysobacteraceae</taxon>
        <taxon>Denitratimonas</taxon>
    </lineage>
</organism>
<comment type="caution">
    <text evidence="3">The sequence shown here is derived from an EMBL/GenBank/DDBJ whole genome shotgun (WGS) entry which is preliminary data.</text>
</comment>
<evidence type="ECO:0000313" key="3">
    <source>
        <dbReference type="EMBL" id="MEJ1248442.1"/>
    </source>
</evidence>
<reference evidence="3 4" key="1">
    <citation type="journal article" date="2016" name="Antonie Van Leeuwenhoek">
        <title>Denitratimonas tolerans gen. nov., sp. nov., a denitrifying bacterium isolated from a bioreactor for tannery wastewater treatment.</title>
        <authorList>
            <person name="Han S.I."/>
            <person name="Kim J.O."/>
            <person name="Lee Y.R."/>
            <person name="Ekpeghere K.I."/>
            <person name="Koh S.C."/>
            <person name="Whang K.S."/>
        </authorList>
    </citation>
    <scope>NUCLEOTIDE SEQUENCE [LARGE SCALE GENOMIC DNA]</scope>
    <source>
        <strain evidence="3 4">KACC 17565</strain>
    </source>
</reference>
<evidence type="ECO:0000313" key="4">
    <source>
        <dbReference type="Proteomes" id="UP001364472"/>
    </source>
</evidence>
<proteinExistence type="predicted"/>
<sequence>MQERRDNLLAILQALGLHLLLLGFLFVGLLFQRTPQPLSVAGGTIEAVLTDTLAAPPAAPRPTPAAPQSRPRPQPTPEPKPQEAVQPPQPTPQAPVPKPDAVDQERIVREAARKAEDARREQEERRRQEQVLLEEQKQQQEAERRQRLAQQQAERDKQLADIRRQREEAEKRRRLEEEKLRQITDMRQQAADASSAPASTAPPSDRLGNQGTDDGLLGRYQLAIQQQVDRNWLRPDSLRPGLRCYVGVTQMVGGQVSGLDFARCPADDITRRSIEAALMREALPYRGYESVFQRKLNIPFCYPVEVCVR</sequence>
<evidence type="ECO:0000256" key="2">
    <source>
        <dbReference type="SAM" id="Phobius"/>
    </source>
</evidence>
<keyword evidence="4" id="KW-1185">Reference proteome</keyword>
<feature type="compositionally biased region" description="Pro residues" evidence="1">
    <location>
        <begin position="87"/>
        <end position="98"/>
    </location>
</feature>
<gene>
    <name evidence="3" type="primary">tolA</name>
    <name evidence="3" type="ORF">WB794_01950</name>
</gene>
<dbReference type="SUPFAM" id="SSF74653">
    <property type="entry name" value="TolA/TonB C-terminal domain"/>
    <property type="match status" value="1"/>
</dbReference>
<dbReference type="AlphaFoldDB" id="A0AAW9QU07"/>
<feature type="region of interest" description="Disordered" evidence="1">
    <location>
        <begin position="168"/>
        <end position="213"/>
    </location>
</feature>
<dbReference type="InterPro" id="IPR014161">
    <property type="entry name" value="Tol-Pal_TolA"/>
</dbReference>
<keyword evidence="2" id="KW-0812">Transmembrane</keyword>
<keyword evidence="2" id="KW-0472">Membrane</keyword>
<feature type="compositionally biased region" description="Low complexity" evidence="1">
    <location>
        <begin position="190"/>
        <end position="205"/>
    </location>
</feature>